<reference evidence="2" key="2">
    <citation type="submission" date="2023-06" db="EMBL/GenBank/DDBJ databases">
        <authorList>
            <person name="Zeman M."/>
            <person name="Kubasova T."/>
            <person name="Jahodarova E."/>
            <person name="Nykrynova M."/>
            <person name="Rychlik I."/>
        </authorList>
    </citation>
    <scope>NUCLEOTIDE SEQUENCE</scope>
    <source>
        <strain evidence="2">ET39</strain>
    </source>
</reference>
<feature type="signal peptide" evidence="1">
    <location>
        <begin position="1"/>
        <end position="27"/>
    </location>
</feature>
<accession>A0ABT7UDV7</accession>
<comment type="caution">
    <text evidence="2">The sequence shown here is derived from an EMBL/GenBank/DDBJ whole genome shotgun (WGS) entry which is preliminary data.</text>
</comment>
<proteinExistence type="predicted"/>
<keyword evidence="1" id="KW-0732">Signal</keyword>
<evidence type="ECO:0000313" key="3">
    <source>
        <dbReference type="Proteomes" id="UP001529340"/>
    </source>
</evidence>
<evidence type="ECO:0000313" key="2">
    <source>
        <dbReference type="EMBL" id="MDM8157796.1"/>
    </source>
</evidence>
<organism evidence="2 3">
    <name type="scientific">Amedibacillus dolichus</name>
    <dbReference type="NCBI Taxonomy" id="31971"/>
    <lineage>
        <taxon>Bacteria</taxon>
        <taxon>Bacillati</taxon>
        <taxon>Bacillota</taxon>
        <taxon>Erysipelotrichia</taxon>
        <taxon>Erysipelotrichales</taxon>
        <taxon>Erysipelotrichaceae</taxon>
        <taxon>Amedibacillus</taxon>
    </lineage>
</organism>
<feature type="chain" id="PRO_5047334981" description="WxL domain-containing protein" evidence="1">
    <location>
        <begin position="28"/>
        <end position="202"/>
    </location>
</feature>
<evidence type="ECO:0008006" key="4">
    <source>
        <dbReference type="Google" id="ProtNLM"/>
    </source>
</evidence>
<evidence type="ECO:0000256" key="1">
    <source>
        <dbReference type="SAM" id="SignalP"/>
    </source>
</evidence>
<dbReference type="RefSeq" id="WP_289608239.1">
    <property type="nucleotide sequence ID" value="NZ_JAUDCG010000045.1"/>
</dbReference>
<name>A0ABT7UDV7_9FIRM</name>
<protein>
    <recommendedName>
        <fullName evidence="4">WxL domain-containing protein</fullName>
    </recommendedName>
</protein>
<dbReference type="EMBL" id="JAUDCG010000045">
    <property type="protein sequence ID" value="MDM8157796.1"/>
    <property type="molecule type" value="Genomic_DNA"/>
</dbReference>
<keyword evidence="3" id="KW-1185">Reference proteome</keyword>
<gene>
    <name evidence="2" type="ORF">QUV96_09120</name>
</gene>
<sequence length="202" mass="21302">MKNKKYYALGLVGALSASMLTATPVFAAHTSGGATEFTYTAGQSTGTDPDDGSLADWTVDYPVKVVLTDSTVDAASGQKMDFKLYNTNKDGAATAAYTGNSTVTVTLKQHADATNDTGTIKMRKAAAGGASTEVTEVTMAVSKRNDANDNVNVRTDTDGDVFTLAKEGEATKSLYGYLAVKDTAEKGTNYTQTLTWKFVDNN</sequence>
<reference evidence="2" key="1">
    <citation type="submission" date="2023-06" db="EMBL/GenBank/DDBJ databases">
        <title>Identification and characterization of horizontal gene transfer across gut microbiota members of farm animals based on homology search.</title>
        <authorList>
            <person name="Schwarzerova J."/>
            <person name="Nykrynova M."/>
            <person name="Jureckova K."/>
            <person name="Cejkova D."/>
            <person name="Rychlik I."/>
        </authorList>
    </citation>
    <scope>NUCLEOTIDE SEQUENCE</scope>
    <source>
        <strain evidence="2">ET39</strain>
    </source>
</reference>
<dbReference type="Proteomes" id="UP001529340">
    <property type="component" value="Unassembled WGS sequence"/>
</dbReference>